<keyword evidence="5 9" id="KW-0627">Porphyrin biosynthesis</keyword>
<comment type="similarity">
    <text evidence="2 9">Belongs to the uroporphyrinogen-III synthase family.</text>
</comment>
<dbReference type="GO" id="GO:0006782">
    <property type="term" value="P:protoporphyrinogen IX biosynthetic process"/>
    <property type="evidence" value="ECO:0007669"/>
    <property type="project" value="UniProtKB-UniRule"/>
</dbReference>
<evidence type="ECO:0000256" key="2">
    <source>
        <dbReference type="ARBA" id="ARBA00008133"/>
    </source>
</evidence>
<name>A0A380TRX5_ACTLI</name>
<dbReference type="InterPro" id="IPR039793">
    <property type="entry name" value="UROS/Hem4"/>
</dbReference>
<evidence type="ECO:0000256" key="9">
    <source>
        <dbReference type="RuleBase" id="RU366031"/>
    </source>
</evidence>
<evidence type="ECO:0000256" key="3">
    <source>
        <dbReference type="ARBA" id="ARBA00013109"/>
    </source>
</evidence>
<evidence type="ECO:0000256" key="4">
    <source>
        <dbReference type="ARBA" id="ARBA00023239"/>
    </source>
</evidence>
<proteinExistence type="inferred from homology"/>
<dbReference type="GO" id="GO:0004852">
    <property type="term" value="F:uroporphyrinogen-III synthase activity"/>
    <property type="evidence" value="ECO:0007669"/>
    <property type="project" value="UniProtKB-UniRule"/>
</dbReference>
<dbReference type="PANTHER" id="PTHR38042:SF1">
    <property type="entry name" value="UROPORPHYRINOGEN-III SYNTHASE, CHLOROPLASTIC"/>
    <property type="match status" value="1"/>
</dbReference>
<dbReference type="UniPathway" id="UPA00251">
    <property type="reaction ID" value="UER00320"/>
</dbReference>
<evidence type="ECO:0000313" key="12">
    <source>
        <dbReference type="Proteomes" id="UP000254253"/>
    </source>
</evidence>
<dbReference type="SUPFAM" id="SSF69618">
    <property type="entry name" value="HemD-like"/>
    <property type="match status" value="1"/>
</dbReference>
<evidence type="ECO:0000313" key="11">
    <source>
        <dbReference type="EMBL" id="SUT90491.1"/>
    </source>
</evidence>
<dbReference type="EMBL" id="UFRN01000002">
    <property type="protein sequence ID" value="SUT90491.1"/>
    <property type="molecule type" value="Genomic_DNA"/>
</dbReference>
<evidence type="ECO:0000256" key="7">
    <source>
        <dbReference type="ARBA" id="ARBA00040167"/>
    </source>
</evidence>
<comment type="catalytic activity">
    <reaction evidence="8 9">
        <text>hydroxymethylbilane = uroporphyrinogen III + H2O</text>
        <dbReference type="Rhea" id="RHEA:18965"/>
        <dbReference type="ChEBI" id="CHEBI:15377"/>
        <dbReference type="ChEBI" id="CHEBI:57308"/>
        <dbReference type="ChEBI" id="CHEBI:57845"/>
        <dbReference type="EC" id="4.2.1.75"/>
    </reaction>
</comment>
<comment type="pathway">
    <text evidence="1 9">Porphyrin-containing compound metabolism; protoporphyrin-IX biosynthesis; coproporphyrinogen-III from 5-aminolevulinate: step 3/4.</text>
</comment>
<organism evidence="11 12">
    <name type="scientific">Actinobacillus lignieresii</name>
    <dbReference type="NCBI Taxonomy" id="720"/>
    <lineage>
        <taxon>Bacteria</taxon>
        <taxon>Pseudomonadati</taxon>
        <taxon>Pseudomonadota</taxon>
        <taxon>Gammaproteobacteria</taxon>
        <taxon>Pasteurellales</taxon>
        <taxon>Pasteurellaceae</taxon>
        <taxon>Actinobacillus</taxon>
    </lineage>
</organism>
<evidence type="ECO:0000256" key="1">
    <source>
        <dbReference type="ARBA" id="ARBA00004772"/>
    </source>
</evidence>
<dbReference type="InterPro" id="IPR003754">
    <property type="entry name" value="4pyrrol_synth_uPrphyn_synth"/>
</dbReference>
<evidence type="ECO:0000256" key="6">
    <source>
        <dbReference type="ARBA" id="ARBA00037589"/>
    </source>
</evidence>
<evidence type="ECO:0000256" key="8">
    <source>
        <dbReference type="ARBA" id="ARBA00048617"/>
    </source>
</evidence>
<dbReference type="AlphaFoldDB" id="A0A380TRX5"/>
<comment type="function">
    <text evidence="6 9">Catalyzes cyclization of the linear tetrapyrrole, hydroxymethylbilane, to the macrocyclic uroporphyrinogen III.</text>
</comment>
<protein>
    <recommendedName>
        <fullName evidence="7 9">Uroporphyrinogen-III synthase</fullName>
        <ecNumber evidence="3 9">4.2.1.75</ecNumber>
    </recommendedName>
</protein>
<sequence>MNVLITRPDYRGQELVEMLNQHQIFAIHQPLFTIEAGTELPQLPSVMSRLNTDDYVFAVSKHAIDFASETLVQTGFQYRSDLKYFAVGRQSAAYFSTKTAYPTYYPISSENSEGLLELPEMQCLEGKNILVLRAEKGRDFFAEQASLRGANVQYLECYRRKYAEDNITEKMSLCKRAGIDSIIVTSSDILTALYEQTAELDRQWLIECHLIVVSSRIAQLAYKLGWSRNKVLLSEKADNNSLLESVLKFIDKSN</sequence>
<dbReference type="Proteomes" id="UP000254253">
    <property type="component" value="Unassembled WGS sequence"/>
</dbReference>
<evidence type="ECO:0000256" key="5">
    <source>
        <dbReference type="ARBA" id="ARBA00023244"/>
    </source>
</evidence>
<feature type="domain" description="Tetrapyrrole biosynthesis uroporphyrinogen III synthase" evidence="10">
    <location>
        <begin position="14"/>
        <end position="243"/>
    </location>
</feature>
<dbReference type="Pfam" id="PF02602">
    <property type="entry name" value="HEM4"/>
    <property type="match status" value="1"/>
</dbReference>
<dbReference type="RefSeq" id="WP_115589666.1">
    <property type="nucleotide sequence ID" value="NZ_UFRN01000002.1"/>
</dbReference>
<dbReference type="InterPro" id="IPR036108">
    <property type="entry name" value="4pyrrol_syn_uPrphyn_synt_sf"/>
</dbReference>
<accession>A0A380TRX5</accession>
<dbReference type="PANTHER" id="PTHR38042">
    <property type="entry name" value="UROPORPHYRINOGEN-III SYNTHASE, CHLOROPLASTIC"/>
    <property type="match status" value="1"/>
</dbReference>
<dbReference type="CDD" id="cd06578">
    <property type="entry name" value="HemD"/>
    <property type="match status" value="1"/>
</dbReference>
<gene>
    <name evidence="11" type="primary">hemD</name>
    <name evidence="11" type="ORF">NCTC4191_00298</name>
</gene>
<keyword evidence="12" id="KW-1185">Reference proteome</keyword>
<dbReference type="GO" id="GO:0006780">
    <property type="term" value="P:uroporphyrinogen III biosynthetic process"/>
    <property type="evidence" value="ECO:0007669"/>
    <property type="project" value="UniProtKB-UniRule"/>
</dbReference>
<dbReference type="Gene3D" id="3.40.50.10090">
    <property type="match status" value="2"/>
</dbReference>
<evidence type="ECO:0000259" key="10">
    <source>
        <dbReference type="Pfam" id="PF02602"/>
    </source>
</evidence>
<reference evidence="11 12" key="1">
    <citation type="submission" date="2018-06" db="EMBL/GenBank/DDBJ databases">
        <authorList>
            <consortium name="Pathogen Informatics"/>
            <person name="Doyle S."/>
        </authorList>
    </citation>
    <scope>NUCLEOTIDE SEQUENCE [LARGE SCALE GENOMIC DNA]</scope>
    <source>
        <strain evidence="11 12">NCTC4191</strain>
    </source>
</reference>
<dbReference type="EC" id="4.2.1.75" evidence="3 9"/>
<keyword evidence="4 9" id="KW-0456">Lyase</keyword>